<gene>
    <name evidence="1" type="ORF">SAMN04488090_3644</name>
</gene>
<keyword evidence="2" id="KW-1185">Reference proteome</keyword>
<evidence type="ECO:0000313" key="1">
    <source>
        <dbReference type="EMBL" id="SDM54128.1"/>
    </source>
</evidence>
<name>A0A1G9U2J0_9BACT</name>
<sequence>MLTNENALFSSDASLKPFFFDGNLWFGLVDSSERLLELEEFYPNRKYLKARLFAGSGYYYPCFGFKGEGITLENYLDLQLELVNY</sequence>
<proteinExistence type="predicted"/>
<reference evidence="1 2" key="1">
    <citation type="submission" date="2016-10" db="EMBL/GenBank/DDBJ databases">
        <authorList>
            <person name="de Groot N.N."/>
        </authorList>
    </citation>
    <scope>NUCLEOTIDE SEQUENCE [LARGE SCALE GENOMIC DNA]</scope>
    <source>
        <strain evidence="1 2">DSM 21668</strain>
    </source>
</reference>
<dbReference type="AlphaFoldDB" id="A0A1G9U2J0"/>
<organism evidence="1 2">
    <name type="scientific">Siphonobacter aquaeclarae</name>
    <dbReference type="NCBI Taxonomy" id="563176"/>
    <lineage>
        <taxon>Bacteria</taxon>
        <taxon>Pseudomonadati</taxon>
        <taxon>Bacteroidota</taxon>
        <taxon>Cytophagia</taxon>
        <taxon>Cytophagales</taxon>
        <taxon>Cytophagaceae</taxon>
        <taxon>Siphonobacter</taxon>
    </lineage>
</organism>
<dbReference type="RefSeq" id="WP_093205546.1">
    <property type="nucleotide sequence ID" value="NZ_FNGS01000007.1"/>
</dbReference>
<evidence type="ECO:0000313" key="2">
    <source>
        <dbReference type="Proteomes" id="UP000198901"/>
    </source>
</evidence>
<accession>A0A1G9U2J0</accession>
<dbReference type="Proteomes" id="UP000198901">
    <property type="component" value="Unassembled WGS sequence"/>
</dbReference>
<dbReference type="OrthoDB" id="964992at2"/>
<protein>
    <submittedName>
        <fullName evidence="1">Uncharacterized protein</fullName>
    </submittedName>
</protein>
<dbReference type="EMBL" id="FNGS01000007">
    <property type="protein sequence ID" value="SDM54128.1"/>
    <property type="molecule type" value="Genomic_DNA"/>
</dbReference>